<dbReference type="InterPro" id="IPR051533">
    <property type="entry name" value="WaaL-like"/>
</dbReference>
<keyword evidence="7" id="KW-0436">Ligase</keyword>
<feature type="transmembrane region" description="Helical" evidence="5">
    <location>
        <begin position="384"/>
        <end position="400"/>
    </location>
</feature>
<reference evidence="7" key="1">
    <citation type="journal article" date="2021" name="PeerJ">
        <title>Extensive microbial diversity within the chicken gut microbiome revealed by metagenomics and culture.</title>
        <authorList>
            <person name="Gilroy R."/>
            <person name="Ravi A."/>
            <person name="Getino M."/>
            <person name="Pursley I."/>
            <person name="Horton D.L."/>
            <person name="Alikhan N.F."/>
            <person name="Baker D."/>
            <person name="Gharbi K."/>
            <person name="Hall N."/>
            <person name="Watson M."/>
            <person name="Adriaenssens E.M."/>
            <person name="Foster-Nyarko E."/>
            <person name="Jarju S."/>
            <person name="Secka A."/>
            <person name="Antonio M."/>
            <person name="Oren A."/>
            <person name="Chaudhuri R.R."/>
            <person name="La Ragione R."/>
            <person name="Hildebrand F."/>
            <person name="Pallen M.J."/>
        </authorList>
    </citation>
    <scope>NUCLEOTIDE SEQUENCE</scope>
    <source>
        <strain evidence="7">USAMLcec2-132</strain>
    </source>
</reference>
<protein>
    <submittedName>
        <fullName evidence="7">O-antigen ligase family protein</fullName>
    </submittedName>
</protein>
<evidence type="ECO:0000256" key="5">
    <source>
        <dbReference type="SAM" id="Phobius"/>
    </source>
</evidence>
<feature type="transmembrane region" description="Helical" evidence="5">
    <location>
        <begin position="29"/>
        <end position="47"/>
    </location>
</feature>
<proteinExistence type="predicted"/>
<evidence type="ECO:0000256" key="1">
    <source>
        <dbReference type="ARBA" id="ARBA00004141"/>
    </source>
</evidence>
<evidence type="ECO:0000259" key="6">
    <source>
        <dbReference type="Pfam" id="PF04932"/>
    </source>
</evidence>
<evidence type="ECO:0000313" key="8">
    <source>
        <dbReference type="Proteomes" id="UP000823891"/>
    </source>
</evidence>
<dbReference type="Proteomes" id="UP000823891">
    <property type="component" value="Unassembled WGS sequence"/>
</dbReference>
<feature type="transmembrane region" description="Helical" evidence="5">
    <location>
        <begin position="144"/>
        <end position="163"/>
    </location>
</feature>
<feature type="transmembrane region" description="Helical" evidence="5">
    <location>
        <begin position="353"/>
        <end position="372"/>
    </location>
</feature>
<feature type="transmembrane region" description="Helical" evidence="5">
    <location>
        <begin position="59"/>
        <end position="80"/>
    </location>
</feature>
<dbReference type="GO" id="GO:0016874">
    <property type="term" value="F:ligase activity"/>
    <property type="evidence" value="ECO:0007669"/>
    <property type="project" value="UniProtKB-KW"/>
</dbReference>
<evidence type="ECO:0000313" key="7">
    <source>
        <dbReference type="EMBL" id="HJC24902.1"/>
    </source>
</evidence>
<keyword evidence="2 5" id="KW-0812">Transmembrane</keyword>
<feature type="transmembrane region" description="Helical" evidence="5">
    <location>
        <begin position="114"/>
        <end position="132"/>
    </location>
</feature>
<sequence length="445" mass="51004">MRADRKERTDRKQDMTAFNENEKQKDLKIELLVIFAVLISLGFPGNFTEIYGDRVGVLMEYAAFLIEIAAMLLSSGKSWLDIHIVNLDRKYAALYLFMAVIFAESMAVTGYPSLQIITCARLVVTLLFAIWLQEQFRFERLIELVGLAQMVFVIFVLFFMLRYPGEAFESGSTYIDALRGLYPTKNSFATELVFGILVMAFLVYEKRKRWERYFIWTFFLTVQFVLLLMCQATGALFCLILVFSLFFVLSDRRVPIGWIYIAGNIIFLFTALTMMPAFEWFFEAIGKDATLTGRIPLWNQIIVVMLAHNTFTGFGYGMFWRDPKAVALIHAGFDENTFLGTMTTGAHNMLLEFWLNSGLIGITAFFAALLYSMRNIQTIAHEKYIFFSMIMGYLMINGFTERCLGGNYDYKMLVLFLVMACCCRDSAETDRVSGMTDGDKDTGEN</sequence>
<keyword evidence="3 5" id="KW-1133">Transmembrane helix</keyword>
<organism evidence="7 8">
    <name type="scientific">Candidatus Eisenbergiella merdavium</name>
    <dbReference type="NCBI Taxonomy" id="2838551"/>
    <lineage>
        <taxon>Bacteria</taxon>
        <taxon>Bacillati</taxon>
        <taxon>Bacillota</taxon>
        <taxon>Clostridia</taxon>
        <taxon>Lachnospirales</taxon>
        <taxon>Lachnospiraceae</taxon>
        <taxon>Eisenbergiella</taxon>
    </lineage>
</organism>
<dbReference type="GO" id="GO:0016020">
    <property type="term" value="C:membrane"/>
    <property type="evidence" value="ECO:0007669"/>
    <property type="project" value="UniProtKB-SubCell"/>
</dbReference>
<dbReference type="Pfam" id="PF04932">
    <property type="entry name" value="Wzy_C"/>
    <property type="match status" value="1"/>
</dbReference>
<comment type="caution">
    <text evidence="7">The sequence shown here is derived from an EMBL/GenBank/DDBJ whole genome shotgun (WGS) entry which is preliminary data.</text>
</comment>
<dbReference type="PANTHER" id="PTHR37422:SF17">
    <property type="entry name" value="O-ANTIGEN LIGASE"/>
    <property type="match status" value="1"/>
</dbReference>
<gene>
    <name evidence="7" type="ORF">H9761_14560</name>
</gene>
<reference evidence="7" key="2">
    <citation type="submission" date="2021-04" db="EMBL/GenBank/DDBJ databases">
        <authorList>
            <person name="Gilroy R."/>
        </authorList>
    </citation>
    <scope>NUCLEOTIDE SEQUENCE</scope>
    <source>
        <strain evidence="7">USAMLcec2-132</strain>
    </source>
</reference>
<dbReference type="PANTHER" id="PTHR37422">
    <property type="entry name" value="TEICHURONIC ACID BIOSYNTHESIS PROTEIN TUAE"/>
    <property type="match status" value="1"/>
</dbReference>
<feature type="transmembrane region" description="Helical" evidence="5">
    <location>
        <begin position="297"/>
        <end position="319"/>
    </location>
</feature>
<dbReference type="AlphaFoldDB" id="A0A9D2SRV1"/>
<dbReference type="InterPro" id="IPR007016">
    <property type="entry name" value="O-antigen_ligase-rel_domated"/>
</dbReference>
<feature type="domain" description="O-antigen ligase-related" evidence="6">
    <location>
        <begin position="220"/>
        <end position="366"/>
    </location>
</feature>
<name>A0A9D2SRV1_9FIRM</name>
<feature type="transmembrane region" description="Helical" evidence="5">
    <location>
        <begin position="255"/>
        <end position="277"/>
    </location>
</feature>
<keyword evidence="4 5" id="KW-0472">Membrane</keyword>
<accession>A0A9D2SRV1</accession>
<feature type="transmembrane region" description="Helical" evidence="5">
    <location>
        <begin position="187"/>
        <end position="204"/>
    </location>
</feature>
<evidence type="ECO:0000256" key="2">
    <source>
        <dbReference type="ARBA" id="ARBA00022692"/>
    </source>
</evidence>
<evidence type="ECO:0000256" key="3">
    <source>
        <dbReference type="ARBA" id="ARBA00022989"/>
    </source>
</evidence>
<feature type="transmembrane region" description="Helical" evidence="5">
    <location>
        <begin position="92"/>
        <end position="108"/>
    </location>
</feature>
<evidence type="ECO:0000256" key="4">
    <source>
        <dbReference type="ARBA" id="ARBA00023136"/>
    </source>
</evidence>
<comment type="subcellular location">
    <subcellularLocation>
        <location evidence="1">Membrane</location>
        <topology evidence="1">Multi-pass membrane protein</topology>
    </subcellularLocation>
</comment>
<feature type="transmembrane region" description="Helical" evidence="5">
    <location>
        <begin position="216"/>
        <end position="249"/>
    </location>
</feature>
<dbReference type="EMBL" id="DWWS01000050">
    <property type="protein sequence ID" value="HJC24902.1"/>
    <property type="molecule type" value="Genomic_DNA"/>
</dbReference>